<protein>
    <submittedName>
        <fullName evidence="3">DUF1707 domain-containing protein</fullName>
    </submittedName>
</protein>
<evidence type="ECO:0000313" key="3">
    <source>
        <dbReference type="EMBL" id="QWZ08425.1"/>
    </source>
</evidence>
<keyword evidence="4" id="KW-1185">Reference proteome</keyword>
<sequence length="218" mass="23733">MEGQPRDPGHDPSRLRISDADRHQVAEVLRQAAGDGRIDLAELDERLEATYAAKTYGELVPITVDLPTHHRPVPATRPSATPAWSPGATTGVRYSGSVAVMSETKRVGAWVVEDDHTAFALMGSVVLDLRQAQFEQREVTIYAHAVMGEVRIVVDAGTTVVVEGTAVMGEYSEQRPRVPFDAERGGPVVRVKGVALMGSVHVQRKGPPGESLRKRLRR</sequence>
<evidence type="ECO:0000259" key="2">
    <source>
        <dbReference type="Pfam" id="PF09922"/>
    </source>
</evidence>
<evidence type="ECO:0000313" key="4">
    <source>
        <dbReference type="Proteomes" id="UP000683575"/>
    </source>
</evidence>
<dbReference type="PANTHER" id="PTHR40763:SF4">
    <property type="entry name" value="DUF1707 DOMAIN-CONTAINING PROTEIN"/>
    <property type="match status" value="1"/>
</dbReference>
<dbReference type="Pfam" id="PF09922">
    <property type="entry name" value="LiaF-like_C"/>
    <property type="match status" value="1"/>
</dbReference>
<dbReference type="AlphaFoldDB" id="A0A975SYP8"/>
<dbReference type="InterPro" id="IPR012551">
    <property type="entry name" value="DUF1707_SHOCT-like"/>
</dbReference>
<organism evidence="3 4">
    <name type="scientific">Nocardioides panacis</name>
    <dbReference type="NCBI Taxonomy" id="2849501"/>
    <lineage>
        <taxon>Bacteria</taxon>
        <taxon>Bacillati</taxon>
        <taxon>Actinomycetota</taxon>
        <taxon>Actinomycetes</taxon>
        <taxon>Propionibacteriales</taxon>
        <taxon>Nocardioidaceae</taxon>
        <taxon>Nocardioides</taxon>
    </lineage>
</organism>
<accession>A0A975SYP8</accession>
<proteinExistence type="predicted"/>
<feature type="domain" description="DUF1707" evidence="1">
    <location>
        <begin position="15"/>
        <end position="67"/>
    </location>
</feature>
<dbReference type="KEGG" id="nps:KRR39_00680"/>
<reference evidence="3" key="1">
    <citation type="submission" date="2021-06" db="EMBL/GenBank/DDBJ databases">
        <title>Complete genome sequence of Nocardioides sp. G188.</title>
        <authorList>
            <person name="Im W.-T."/>
        </authorList>
    </citation>
    <scope>NUCLEOTIDE SEQUENCE</scope>
    <source>
        <strain evidence="3">G188</strain>
    </source>
</reference>
<gene>
    <name evidence="3" type="ORF">KRR39_00680</name>
</gene>
<dbReference type="EMBL" id="CP077062">
    <property type="protein sequence ID" value="QWZ08425.1"/>
    <property type="molecule type" value="Genomic_DNA"/>
</dbReference>
<feature type="domain" description="Cell wall-active antibiotics response LiaF-like C-terminal" evidence="2">
    <location>
        <begin position="110"/>
        <end position="172"/>
    </location>
</feature>
<dbReference type="RefSeq" id="WP_216939915.1">
    <property type="nucleotide sequence ID" value="NZ_CP077062.1"/>
</dbReference>
<dbReference type="PANTHER" id="PTHR40763">
    <property type="entry name" value="MEMBRANE PROTEIN-RELATED"/>
    <property type="match status" value="1"/>
</dbReference>
<dbReference type="Proteomes" id="UP000683575">
    <property type="component" value="Chromosome"/>
</dbReference>
<dbReference type="InterPro" id="IPR024425">
    <property type="entry name" value="LiaF-like_C"/>
</dbReference>
<dbReference type="Pfam" id="PF08044">
    <property type="entry name" value="DUF1707"/>
    <property type="match status" value="1"/>
</dbReference>
<evidence type="ECO:0000259" key="1">
    <source>
        <dbReference type="Pfam" id="PF08044"/>
    </source>
</evidence>
<name>A0A975SYP8_9ACTN</name>